<dbReference type="EMBL" id="CP120734">
    <property type="protein sequence ID" value="WFD12427.1"/>
    <property type="molecule type" value="Genomic_DNA"/>
</dbReference>
<accession>A0ABY8EHH9</accession>
<keyword evidence="2" id="KW-0614">Plasmid</keyword>
<keyword evidence="3" id="KW-1185">Reference proteome</keyword>
<feature type="domain" description="YARHG" evidence="1">
    <location>
        <begin position="52"/>
        <end position="134"/>
    </location>
</feature>
<dbReference type="InterPro" id="IPR025582">
    <property type="entry name" value="YARHG_dom"/>
</dbReference>
<geneLocation type="plasmid" evidence="2 3">
    <name>unnamed1</name>
</geneLocation>
<dbReference type="Proteomes" id="UP001222800">
    <property type="component" value="Plasmid unnamed1"/>
</dbReference>
<dbReference type="Pfam" id="PF13308">
    <property type="entry name" value="YARHG"/>
    <property type="match status" value="1"/>
</dbReference>
<sequence>MKKIIYLIVIILIVSLTGCKDIEIDDKKQNKEYIEDKSINNKIESDRKENLSEYILSNSDKDKLVLSDLENLSDWELKLARNEIFARKGYVFKDKKLKEYFESKSWYEADSFYKAENLSHIEKYNINFIKNHEQLDYKNIVFGDLKEDLYFEDISIVKKGKTEADILKTLGKPLSIKYYTYEGEQSEEEGAFTIEYEYDFGKIIFVDQLDDPNIVWVLEVTSPKYNTIRKIKVGDTVQTLLNKLPNYNVYPSKNNSNEGDEYIKIRGAGKYNNYIDYFATEGKINTEYEVDNEVSFCINPSTNKIESISMNFVRSAN</sequence>
<protein>
    <submittedName>
        <fullName evidence="2">YARHG domain-containing protein</fullName>
    </submittedName>
</protein>
<organism evidence="2 3">
    <name type="scientific">Tepidibacter hydrothermalis</name>
    <dbReference type="NCBI Taxonomy" id="3036126"/>
    <lineage>
        <taxon>Bacteria</taxon>
        <taxon>Bacillati</taxon>
        <taxon>Bacillota</taxon>
        <taxon>Clostridia</taxon>
        <taxon>Peptostreptococcales</taxon>
        <taxon>Peptostreptococcaceae</taxon>
        <taxon>Tepidibacter</taxon>
    </lineage>
</organism>
<dbReference type="SMART" id="SM01324">
    <property type="entry name" value="YARHG"/>
    <property type="match status" value="1"/>
</dbReference>
<dbReference type="PROSITE" id="PS51257">
    <property type="entry name" value="PROKAR_LIPOPROTEIN"/>
    <property type="match status" value="1"/>
</dbReference>
<dbReference type="RefSeq" id="WP_277734826.1">
    <property type="nucleotide sequence ID" value="NZ_CP120734.1"/>
</dbReference>
<reference evidence="2 3" key="1">
    <citation type="submission" date="2023-03" db="EMBL/GenBank/DDBJ databases">
        <title>Complete genome sequence of Tepidibacter sp. SWIR-1, isolated from a deep-sea hydrothermal vent.</title>
        <authorList>
            <person name="Li X."/>
        </authorList>
    </citation>
    <scope>NUCLEOTIDE SEQUENCE [LARGE SCALE GENOMIC DNA]</scope>
    <source>
        <strain evidence="2 3">SWIR-1</strain>
        <plasmid evidence="2 3">unnamed1</plasmid>
    </source>
</reference>
<evidence type="ECO:0000259" key="1">
    <source>
        <dbReference type="SMART" id="SM01324"/>
    </source>
</evidence>
<dbReference type="InterPro" id="IPR038434">
    <property type="entry name" value="YARHG_sf"/>
</dbReference>
<name>A0ABY8EHH9_9FIRM</name>
<dbReference type="Gene3D" id="1.20.58.1690">
    <property type="match status" value="1"/>
</dbReference>
<gene>
    <name evidence="2" type="ORF">P4S50_20040</name>
</gene>
<proteinExistence type="predicted"/>
<evidence type="ECO:0000313" key="2">
    <source>
        <dbReference type="EMBL" id="WFD12427.1"/>
    </source>
</evidence>
<evidence type="ECO:0000313" key="3">
    <source>
        <dbReference type="Proteomes" id="UP001222800"/>
    </source>
</evidence>